<feature type="domain" description="YCII-related" evidence="2">
    <location>
        <begin position="1"/>
        <end position="93"/>
    </location>
</feature>
<dbReference type="InterPro" id="IPR011008">
    <property type="entry name" value="Dimeric_a/b-barrel"/>
</dbReference>
<dbReference type="SUPFAM" id="SSF54909">
    <property type="entry name" value="Dimeric alpha+beta barrel"/>
    <property type="match status" value="1"/>
</dbReference>
<dbReference type="PANTHER" id="PTHR35174">
    <property type="entry name" value="BLL7171 PROTEIN-RELATED"/>
    <property type="match status" value="1"/>
</dbReference>
<protein>
    <recommendedName>
        <fullName evidence="2">YCII-related domain-containing protein</fullName>
    </recommendedName>
</protein>
<dbReference type="Gene3D" id="3.30.70.1060">
    <property type="entry name" value="Dimeric alpha+beta barrel"/>
    <property type="match status" value="1"/>
</dbReference>
<comment type="caution">
    <text evidence="3">The sequence shown here is derived from an EMBL/GenBank/DDBJ whole genome shotgun (WGS) entry which is preliminary data.</text>
</comment>
<name>A0A3D9SN32_9ACTN</name>
<dbReference type="InterPro" id="IPR005545">
    <property type="entry name" value="YCII"/>
</dbReference>
<organism evidence="3 4">
    <name type="scientific">Thermomonospora umbrina</name>
    <dbReference type="NCBI Taxonomy" id="111806"/>
    <lineage>
        <taxon>Bacteria</taxon>
        <taxon>Bacillati</taxon>
        <taxon>Actinomycetota</taxon>
        <taxon>Actinomycetes</taxon>
        <taxon>Streptosporangiales</taxon>
        <taxon>Thermomonosporaceae</taxon>
        <taxon>Thermomonospora</taxon>
    </lineage>
</organism>
<evidence type="ECO:0000256" key="1">
    <source>
        <dbReference type="ARBA" id="ARBA00007689"/>
    </source>
</evidence>
<dbReference type="RefSeq" id="WP_116022841.1">
    <property type="nucleotide sequence ID" value="NZ_QTTT01000001.1"/>
</dbReference>
<evidence type="ECO:0000259" key="2">
    <source>
        <dbReference type="Pfam" id="PF03795"/>
    </source>
</evidence>
<comment type="similarity">
    <text evidence="1">Belongs to the YciI family.</text>
</comment>
<dbReference type="Proteomes" id="UP000256661">
    <property type="component" value="Unassembled WGS sequence"/>
</dbReference>
<keyword evidence="4" id="KW-1185">Reference proteome</keyword>
<reference evidence="3 4" key="1">
    <citation type="submission" date="2018-08" db="EMBL/GenBank/DDBJ databases">
        <title>Sequencing the genomes of 1000 actinobacteria strains.</title>
        <authorList>
            <person name="Klenk H.-P."/>
        </authorList>
    </citation>
    <scope>NUCLEOTIDE SEQUENCE [LARGE SCALE GENOMIC DNA]</scope>
    <source>
        <strain evidence="3 4">DSM 43927</strain>
    </source>
</reference>
<accession>A0A3D9SN32</accession>
<proteinExistence type="inferred from homology"/>
<gene>
    <name evidence="3" type="ORF">DFJ69_2803</name>
</gene>
<dbReference type="EMBL" id="QTTT01000001">
    <property type="protein sequence ID" value="REE97336.1"/>
    <property type="molecule type" value="Genomic_DNA"/>
</dbReference>
<evidence type="ECO:0000313" key="4">
    <source>
        <dbReference type="Proteomes" id="UP000256661"/>
    </source>
</evidence>
<sequence length="124" mass="13449">MRYLITLKATKQPATPPPADLMEAIAKLGEEAAKAGAMLDNGGLAPSSEGARVALAEGRIGVTDGPFTEAKELVSYVIYQVRSKEEAVEWVSRFLRLHRDHWAGWEGEADVLRVFGPEDFGPPA</sequence>
<dbReference type="Pfam" id="PF03795">
    <property type="entry name" value="YCII"/>
    <property type="match status" value="1"/>
</dbReference>
<dbReference type="OrthoDB" id="668782at2"/>
<dbReference type="AlphaFoldDB" id="A0A3D9SN32"/>
<dbReference type="PANTHER" id="PTHR35174:SF1">
    <property type="entry name" value="BLL0086 PROTEIN"/>
    <property type="match status" value="1"/>
</dbReference>
<evidence type="ECO:0000313" key="3">
    <source>
        <dbReference type="EMBL" id="REE97336.1"/>
    </source>
</evidence>